<feature type="domain" description="PPE" evidence="2">
    <location>
        <begin position="155"/>
        <end position="236"/>
    </location>
</feature>
<dbReference type="InterPro" id="IPR010427">
    <property type="entry name" value="DUF1023"/>
</dbReference>
<feature type="compositionally biased region" description="Polar residues" evidence="1">
    <location>
        <begin position="1"/>
        <end position="13"/>
    </location>
</feature>
<reference evidence="5" key="1">
    <citation type="journal article" date="2019" name="Int. J. Syst. Evol. Microbiol.">
        <title>The Global Catalogue of Microorganisms (GCM) 10K type strain sequencing project: providing services to taxonomists for standard genome sequencing and annotation.</title>
        <authorList>
            <consortium name="The Broad Institute Genomics Platform"/>
            <consortium name="The Broad Institute Genome Sequencing Center for Infectious Disease"/>
            <person name="Wu L."/>
            <person name="Ma J."/>
        </authorList>
    </citation>
    <scope>NUCLEOTIDE SEQUENCE [LARGE SCALE GENOMIC DNA]</scope>
    <source>
        <strain evidence="5">JCM 31202</strain>
    </source>
</reference>
<dbReference type="EMBL" id="JBHTJA010000012">
    <property type="protein sequence ID" value="MFD0900660.1"/>
    <property type="molecule type" value="Genomic_DNA"/>
</dbReference>
<dbReference type="Pfam" id="PF00823">
    <property type="entry name" value="PPE"/>
    <property type="match status" value="1"/>
</dbReference>
<feature type="region of interest" description="Disordered" evidence="1">
    <location>
        <begin position="50"/>
        <end position="69"/>
    </location>
</feature>
<comment type="caution">
    <text evidence="4">The sequence shown here is derived from an EMBL/GenBank/DDBJ whole genome shotgun (WGS) entry which is preliminary data.</text>
</comment>
<protein>
    <submittedName>
        <fullName evidence="4">Alpha/beta hydrolase</fullName>
    </submittedName>
</protein>
<evidence type="ECO:0000259" key="2">
    <source>
        <dbReference type="Pfam" id="PF00823"/>
    </source>
</evidence>
<dbReference type="GO" id="GO:0016787">
    <property type="term" value="F:hydrolase activity"/>
    <property type="evidence" value="ECO:0007669"/>
    <property type="project" value="UniProtKB-KW"/>
</dbReference>
<dbReference type="Pfam" id="PF06259">
    <property type="entry name" value="Abhydrolase_8"/>
    <property type="match status" value="1"/>
</dbReference>
<dbReference type="InterPro" id="IPR029058">
    <property type="entry name" value="AB_hydrolase_fold"/>
</dbReference>
<sequence length="712" mass="77657">MTENAINKILNSPQTPPSHKAPTNPTPSNSGGGGGETSTIDKPALRAAARTAPEVNSHIRTGSKVFPPETDRAADALGTDWATSAAMKQVSAAWLQALNRMTDEVEYLSGSLEKSADNWQKAEEQIKQEIDRIRTGGPVDMVSFAQLRDAKIGELDSAWRSWRKLVEHLENAEDTYQGKFLQGVRKAEWTGKSAEAAMRTLLPMRTRIRVASGEASAIASVLNTAQGKFQAAQNELRSAINSAESQYLKVGPDGSIDFPETLPARYTNWQELQRVAQQIQGKFVAAVKKATVVDNEIAGALRALHPDVLNRKNPLANLQKDTGIATKLAGFNPNNIPPSNLKSPKEVADWWRNLPEEQRHLMMNAYPNKIGWLDGIPSEDRDEANRTRLDSRIHDLQTKSDRNKFEESDLARLQKLSGELNRLSIAGKDPYLLGLDSTTRAETETHEYRTKDGQHGAVTQPPGGRAIVAIGNPDTALHTGVYVPGTEADLGKFDDSILRAERLYDQGLNYSNPGELSTIAWLGYDAPNEIWPHAASPVYAEEGGRRLDDFTEGLRAAQSQAGQENAHMTAVGHSYGTAVIGEATKSDGNGLGVDDIVLNASPGTRTDGADDLIMTDPNNAARGEGNPRHVWAQTSQDDDIRLTQGVPHGGLRFGWPLVVTPEDEEFGGNIMRSDTSGHSGYWDEESQSLKNQARVIVGQYNNVDLAHGRPPE</sequence>
<dbReference type="RefSeq" id="WP_378297658.1">
    <property type="nucleotide sequence ID" value="NZ_JBHTJA010000012.1"/>
</dbReference>
<feature type="region of interest" description="Disordered" evidence="1">
    <location>
        <begin position="1"/>
        <end position="42"/>
    </location>
</feature>
<organism evidence="4 5">
    <name type="scientific">Actinomadura sediminis</name>
    <dbReference type="NCBI Taxonomy" id="1038904"/>
    <lineage>
        <taxon>Bacteria</taxon>
        <taxon>Bacillati</taxon>
        <taxon>Actinomycetota</taxon>
        <taxon>Actinomycetes</taxon>
        <taxon>Streptosporangiales</taxon>
        <taxon>Thermomonosporaceae</taxon>
        <taxon>Actinomadura</taxon>
    </lineage>
</organism>
<dbReference type="Gene3D" id="1.10.287.1060">
    <property type="entry name" value="ESAT-6-like"/>
    <property type="match status" value="1"/>
</dbReference>
<keyword evidence="4" id="KW-0378">Hydrolase</keyword>
<gene>
    <name evidence="4" type="ORF">ACFQ11_09685</name>
</gene>
<dbReference type="Proteomes" id="UP001596972">
    <property type="component" value="Unassembled WGS sequence"/>
</dbReference>
<feature type="domain" description="DUF1023" evidence="3">
    <location>
        <begin position="464"/>
        <end position="641"/>
    </location>
</feature>
<name>A0ABW3EMB9_9ACTN</name>
<evidence type="ECO:0000256" key="1">
    <source>
        <dbReference type="SAM" id="MobiDB-lite"/>
    </source>
</evidence>
<proteinExistence type="predicted"/>
<keyword evidence="5" id="KW-1185">Reference proteome</keyword>
<dbReference type="InterPro" id="IPR000030">
    <property type="entry name" value="PPE_dom"/>
</dbReference>
<evidence type="ECO:0000313" key="4">
    <source>
        <dbReference type="EMBL" id="MFD0900660.1"/>
    </source>
</evidence>
<dbReference type="SUPFAM" id="SSF53474">
    <property type="entry name" value="alpha/beta-Hydrolases"/>
    <property type="match status" value="1"/>
</dbReference>
<evidence type="ECO:0000259" key="3">
    <source>
        <dbReference type="Pfam" id="PF06259"/>
    </source>
</evidence>
<evidence type="ECO:0000313" key="5">
    <source>
        <dbReference type="Proteomes" id="UP001596972"/>
    </source>
</evidence>
<accession>A0ABW3EMB9</accession>